<reference evidence="3" key="2">
    <citation type="submission" date="2015-01" db="EMBL/GenBank/DDBJ databases">
        <title>Evolutionary Origins and Diversification of the Mycorrhizal Mutualists.</title>
        <authorList>
            <consortium name="DOE Joint Genome Institute"/>
            <consortium name="Mycorrhizal Genomics Consortium"/>
            <person name="Kohler A."/>
            <person name="Kuo A."/>
            <person name="Nagy L.G."/>
            <person name="Floudas D."/>
            <person name="Copeland A."/>
            <person name="Barry K.W."/>
            <person name="Cichocki N."/>
            <person name="Veneault-Fourrey C."/>
            <person name="LaButti K."/>
            <person name="Lindquist E.A."/>
            <person name="Lipzen A."/>
            <person name="Lundell T."/>
            <person name="Morin E."/>
            <person name="Murat C."/>
            <person name="Riley R."/>
            <person name="Ohm R."/>
            <person name="Sun H."/>
            <person name="Tunlid A."/>
            <person name="Henrissat B."/>
            <person name="Grigoriev I.V."/>
            <person name="Hibbett D.S."/>
            <person name="Martin F."/>
        </authorList>
    </citation>
    <scope>NUCLEOTIDE SEQUENCE [LARGE SCALE GENOMIC DNA]</scope>
    <source>
        <strain evidence="3">h7</strain>
    </source>
</reference>
<reference evidence="2 3" key="1">
    <citation type="submission" date="2014-04" db="EMBL/GenBank/DDBJ databases">
        <authorList>
            <consortium name="DOE Joint Genome Institute"/>
            <person name="Kuo A."/>
            <person name="Gay G."/>
            <person name="Dore J."/>
            <person name="Kohler A."/>
            <person name="Nagy L.G."/>
            <person name="Floudas D."/>
            <person name="Copeland A."/>
            <person name="Barry K.W."/>
            <person name="Cichocki N."/>
            <person name="Veneault-Fourrey C."/>
            <person name="LaButti K."/>
            <person name="Lindquist E.A."/>
            <person name="Lipzen A."/>
            <person name="Lundell T."/>
            <person name="Morin E."/>
            <person name="Murat C."/>
            <person name="Sun H."/>
            <person name="Tunlid A."/>
            <person name="Henrissat B."/>
            <person name="Grigoriev I.V."/>
            <person name="Hibbett D.S."/>
            <person name="Martin F."/>
            <person name="Nordberg H.P."/>
            <person name="Cantor M.N."/>
            <person name="Hua S.X."/>
        </authorList>
    </citation>
    <scope>NUCLEOTIDE SEQUENCE [LARGE SCALE GENOMIC DNA]</scope>
    <source>
        <strain evidence="3">h7</strain>
    </source>
</reference>
<sequence>MPSPSQRKEMLKLIKQVPGCDFYKIVNIVDWFKRRLERAKKVAPDDRFPSISPAALEHLKVLVKSQRNPSADVVATWAVLLRVKSDDIVAWLRSQGLPEEEVNLPTPASTITPSSSASPKPAPQAYPAHYRTIKQDPSVSPILSHITPAPAYYQPRVARPTSELSISTTTSQATSAFPSPLSPVEDKKTWHPRVISLETAIAQGVKDAAAKPRTPPTVLPKSAAEFNAMFAAHEDTLTQLYQAFKAS</sequence>
<proteinExistence type="predicted"/>
<dbReference type="Proteomes" id="UP000053424">
    <property type="component" value="Unassembled WGS sequence"/>
</dbReference>
<keyword evidence="3" id="KW-1185">Reference proteome</keyword>
<dbReference type="OrthoDB" id="2646043at2759"/>
<name>A0A0C3BTB4_HEBCY</name>
<evidence type="ECO:0000313" key="2">
    <source>
        <dbReference type="EMBL" id="KIM35329.1"/>
    </source>
</evidence>
<dbReference type="EMBL" id="KN831823">
    <property type="protein sequence ID" value="KIM35329.1"/>
    <property type="molecule type" value="Genomic_DNA"/>
</dbReference>
<feature type="region of interest" description="Disordered" evidence="1">
    <location>
        <begin position="103"/>
        <end position="125"/>
    </location>
</feature>
<evidence type="ECO:0000256" key="1">
    <source>
        <dbReference type="SAM" id="MobiDB-lite"/>
    </source>
</evidence>
<evidence type="ECO:0000313" key="3">
    <source>
        <dbReference type="Proteomes" id="UP000053424"/>
    </source>
</evidence>
<gene>
    <name evidence="2" type="ORF">M413DRAFT_350477</name>
</gene>
<feature type="compositionally biased region" description="Low complexity" evidence="1">
    <location>
        <begin position="105"/>
        <end position="125"/>
    </location>
</feature>
<dbReference type="AlphaFoldDB" id="A0A0C3BTB4"/>
<protein>
    <submittedName>
        <fullName evidence="2">Uncharacterized protein</fullName>
    </submittedName>
</protein>
<organism evidence="2 3">
    <name type="scientific">Hebeloma cylindrosporum</name>
    <dbReference type="NCBI Taxonomy" id="76867"/>
    <lineage>
        <taxon>Eukaryota</taxon>
        <taxon>Fungi</taxon>
        <taxon>Dikarya</taxon>
        <taxon>Basidiomycota</taxon>
        <taxon>Agaricomycotina</taxon>
        <taxon>Agaricomycetes</taxon>
        <taxon>Agaricomycetidae</taxon>
        <taxon>Agaricales</taxon>
        <taxon>Agaricineae</taxon>
        <taxon>Hymenogastraceae</taxon>
        <taxon>Hebeloma</taxon>
    </lineage>
</organism>
<dbReference type="HOGENOM" id="CLU_1124672_0_0_1"/>
<accession>A0A0C3BTB4</accession>